<dbReference type="PROSITE" id="PS50158">
    <property type="entry name" value="ZF_CCHC"/>
    <property type="match status" value="1"/>
</dbReference>
<dbReference type="InterPro" id="IPR036514">
    <property type="entry name" value="SGNH_hydro_sf"/>
</dbReference>
<keyword evidence="1" id="KW-0862">Zinc</keyword>
<keyword evidence="5" id="KW-1185">Reference proteome</keyword>
<dbReference type="InterPro" id="IPR001878">
    <property type="entry name" value="Znf_CCHC"/>
</dbReference>
<keyword evidence="1" id="KW-0863">Zinc-finger</keyword>
<keyword evidence="1" id="KW-0479">Metal-binding</keyword>
<sequence length="290" mass="32518">IKRPIPNNPLIGGELGRLSYRGQPCGICNTVGHPFYRCPQKSKPRCFKCQSTEHFAKDCPLNKSERTDSQKQNEQNITTKTPIDTVVTGCSIENGLYNEMKSDSVTETTQGGARIEDVPILLKRNKLDKQHLNNIVTQVGTKNVVYDGENVDDCNTKYKSMVQGIHCDFFPECNIIVSSIPPKHPYDKNTQGKINKFNAQLEKMCKLLDYCEYANNDAMLLSNGGKTSKDDFKSDDPSGVHLSPHGYHNIARQVNTVMKSGIKRKKRDNDGFSTPPSTEKPLKKLLYSES</sequence>
<dbReference type="Pfam" id="PF00098">
    <property type="entry name" value="zf-CCHC"/>
    <property type="match status" value="1"/>
</dbReference>
<comment type="caution">
    <text evidence="4">The sequence shown here is derived from an EMBL/GenBank/DDBJ whole genome shotgun (WGS) entry which is preliminary data.</text>
</comment>
<dbReference type="EMBL" id="CAIIXF020000001">
    <property type="protein sequence ID" value="CAH1774441.1"/>
    <property type="molecule type" value="Genomic_DNA"/>
</dbReference>
<dbReference type="Proteomes" id="UP000749559">
    <property type="component" value="Unassembled WGS sequence"/>
</dbReference>
<dbReference type="Gene3D" id="4.10.60.10">
    <property type="entry name" value="Zinc finger, CCHC-type"/>
    <property type="match status" value="1"/>
</dbReference>
<feature type="domain" description="CCHC-type" evidence="3">
    <location>
        <begin position="45"/>
        <end position="60"/>
    </location>
</feature>
<gene>
    <name evidence="4" type="ORF">OFUS_LOCUS1900</name>
</gene>
<proteinExistence type="predicted"/>
<dbReference type="OrthoDB" id="10050052at2759"/>
<name>A0A8S4N141_OWEFU</name>
<feature type="non-terminal residue" evidence="4">
    <location>
        <position position="1"/>
    </location>
</feature>
<protein>
    <recommendedName>
        <fullName evidence="3">CCHC-type domain-containing protein</fullName>
    </recommendedName>
</protein>
<evidence type="ECO:0000256" key="2">
    <source>
        <dbReference type="SAM" id="MobiDB-lite"/>
    </source>
</evidence>
<dbReference type="AlphaFoldDB" id="A0A8S4N141"/>
<accession>A0A8S4N141</accession>
<dbReference type="InterPro" id="IPR036875">
    <property type="entry name" value="Znf_CCHC_sf"/>
</dbReference>
<dbReference type="Gene3D" id="3.40.50.1110">
    <property type="entry name" value="SGNH hydrolase"/>
    <property type="match status" value="1"/>
</dbReference>
<dbReference type="SUPFAM" id="SSF57756">
    <property type="entry name" value="Retrovirus zinc finger-like domains"/>
    <property type="match status" value="1"/>
</dbReference>
<evidence type="ECO:0000256" key="1">
    <source>
        <dbReference type="PROSITE-ProRule" id="PRU00047"/>
    </source>
</evidence>
<evidence type="ECO:0000259" key="3">
    <source>
        <dbReference type="PROSITE" id="PS50158"/>
    </source>
</evidence>
<evidence type="ECO:0000313" key="4">
    <source>
        <dbReference type="EMBL" id="CAH1774441.1"/>
    </source>
</evidence>
<dbReference type="GO" id="GO:0003676">
    <property type="term" value="F:nucleic acid binding"/>
    <property type="evidence" value="ECO:0007669"/>
    <property type="project" value="InterPro"/>
</dbReference>
<organism evidence="4 5">
    <name type="scientific">Owenia fusiformis</name>
    <name type="common">Polychaete worm</name>
    <dbReference type="NCBI Taxonomy" id="6347"/>
    <lineage>
        <taxon>Eukaryota</taxon>
        <taxon>Metazoa</taxon>
        <taxon>Spiralia</taxon>
        <taxon>Lophotrochozoa</taxon>
        <taxon>Annelida</taxon>
        <taxon>Polychaeta</taxon>
        <taxon>Sedentaria</taxon>
        <taxon>Canalipalpata</taxon>
        <taxon>Sabellida</taxon>
        <taxon>Oweniida</taxon>
        <taxon>Oweniidae</taxon>
        <taxon>Owenia</taxon>
    </lineage>
</organism>
<reference evidence="4" key="1">
    <citation type="submission" date="2022-03" db="EMBL/GenBank/DDBJ databases">
        <authorList>
            <person name="Martin C."/>
        </authorList>
    </citation>
    <scope>NUCLEOTIDE SEQUENCE</scope>
</reference>
<dbReference type="SUPFAM" id="SSF52266">
    <property type="entry name" value="SGNH hydrolase"/>
    <property type="match status" value="1"/>
</dbReference>
<evidence type="ECO:0000313" key="5">
    <source>
        <dbReference type="Proteomes" id="UP000749559"/>
    </source>
</evidence>
<dbReference type="SMART" id="SM00343">
    <property type="entry name" value="ZnF_C2HC"/>
    <property type="match status" value="2"/>
</dbReference>
<feature type="region of interest" description="Disordered" evidence="2">
    <location>
        <begin position="260"/>
        <end position="290"/>
    </location>
</feature>
<dbReference type="GO" id="GO:0008270">
    <property type="term" value="F:zinc ion binding"/>
    <property type="evidence" value="ECO:0007669"/>
    <property type="project" value="UniProtKB-KW"/>
</dbReference>